<dbReference type="WBParaSite" id="SPAL_0001606500.1">
    <property type="protein sequence ID" value="SPAL_0001606500.1"/>
    <property type="gene ID" value="SPAL_0001606500"/>
</dbReference>
<proteinExistence type="predicted"/>
<sequence length="82" mass="8842">TYYGIPFSSTLPEDNSVGTCNIGIEAFSPSILNVWFSRKLESCVILFINLKCNVLGFSSSISSFFILLGVIIVGLTKSTASL</sequence>
<keyword evidence="1" id="KW-1133">Transmembrane helix</keyword>
<keyword evidence="1" id="KW-0472">Membrane</keyword>
<accession>A0A0N5CDX4</accession>
<feature type="transmembrane region" description="Helical" evidence="1">
    <location>
        <begin position="54"/>
        <end position="76"/>
    </location>
</feature>
<keyword evidence="2" id="KW-1185">Reference proteome</keyword>
<name>A0A0N5CDX4_STREA</name>
<reference evidence="3" key="1">
    <citation type="submission" date="2017-02" db="UniProtKB">
        <authorList>
            <consortium name="WormBaseParasite"/>
        </authorList>
    </citation>
    <scope>IDENTIFICATION</scope>
</reference>
<dbReference type="Proteomes" id="UP000046392">
    <property type="component" value="Unplaced"/>
</dbReference>
<evidence type="ECO:0000313" key="2">
    <source>
        <dbReference type="Proteomes" id="UP000046392"/>
    </source>
</evidence>
<keyword evidence="1" id="KW-0812">Transmembrane</keyword>
<evidence type="ECO:0000313" key="3">
    <source>
        <dbReference type="WBParaSite" id="SPAL_0001606500.1"/>
    </source>
</evidence>
<evidence type="ECO:0000256" key="1">
    <source>
        <dbReference type="SAM" id="Phobius"/>
    </source>
</evidence>
<organism evidence="2 3">
    <name type="scientific">Strongyloides papillosus</name>
    <name type="common">Intestinal threadworm</name>
    <dbReference type="NCBI Taxonomy" id="174720"/>
    <lineage>
        <taxon>Eukaryota</taxon>
        <taxon>Metazoa</taxon>
        <taxon>Ecdysozoa</taxon>
        <taxon>Nematoda</taxon>
        <taxon>Chromadorea</taxon>
        <taxon>Rhabditida</taxon>
        <taxon>Tylenchina</taxon>
        <taxon>Panagrolaimomorpha</taxon>
        <taxon>Strongyloidoidea</taxon>
        <taxon>Strongyloididae</taxon>
        <taxon>Strongyloides</taxon>
    </lineage>
</organism>
<protein>
    <submittedName>
        <fullName evidence="3">Ovule protein</fullName>
    </submittedName>
</protein>
<dbReference type="AlphaFoldDB" id="A0A0N5CDX4"/>